<dbReference type="Proteomes" id="UP000663929">
    <property type="component" value="Chromosome"/>
</dbReference>
<sequence>MAGILNHTNRDYESMRRELLDRVPQLTERWTDFNPSDLGVVLLELFAGVGDMLAYYIDAQISEAFLPTARQRQAIINLCKLISYRLDAPVAASTELTFLLGDPLDFDVVIPKGVRCRAYVDQEQIPFETVEATTIFRGQTQTTVAARQGWRELVSFVGTGLPWQEYRLSARDVAQDTIAVTINGEVWTEVLHFQESGREDRHFRTETDALDTTKVVFGDGIRGAAPPAGTAIGIDYLRTLGAAGNLGRNLITQLQDTIRANGSSIGVSVVNHQPATGGANRETLESAKKQAPAELRTLWKAVTKEDFQALAEGFPGVAKAQILDVNDCGHHHYFTVNLAVAPNGGGAPSQLLMDDLAAFLESRKLITTEITLYEPFYRPVNIDAEVIPLAGQDPDLVKLRVEEALADFFRFERVGFGQDIHVSDIVALIDNLRGVSHVHLFSPSADVDIRNGQIPVLGEVQITMAGA</sequence>
<dbReference type="EMBL" id="CP071793">
    <property type="protein sequence ID" value="QTD54211.1"/>
    <property type="molecule type" value="Genomic_DNA"/>
</dbReference>
<feature type="domain" description="Baseplate J-like C-terminal" evidence="1">
    <location>
        <begin position="380"/>
        <end position="462"/>
    </location>
</feature>
<evidence type="ECO:0000259" key="1">
    <source>
        <dbReference type="Pfam" id="PF26079"/>
    </source>
</evidence>
<proteinExistence type="predicted"/>
<dbReference type="KEGG" id="scor:J3U87_17335"/>
<reference evidence="2" key="1">
    <citation type="submission" date="2021-03" db="EMBL/GenBank/DDBJ databases">
        <title>Acanthopleuribacteraceae sp. M133.</title>
        <authorList>
            <person name="Wang G."/>
        </authorList>
    </citation>
    <scope>NUCLEOTIDE SEQUENCE</scope>
    <source>
        <strain evidence="2">M133</strain>
    </source>
</reference>
<dbReference type="InterPro" id="IPR058530">
    <property type="entry name" value="Baseplate_J-like_C"/>
</dbReference>
<protein>
    <submittedName>
        <fullName evidence="2">Baseplate J/gp47 family protein</fullName>
    </submittedName>
</protein>
<keyword evidence="3" id="KW-1185">Reference proteome</keyword>
<dbReference type="RefSeq" id="WP_237384309.1">
    <property type="nucleotide sequence ID" value="NZ_CP071793.1"/>
</dbReference>
<dbReference type="Pfam" id="PF26079">
    <property type="entry name" value="Baseplate_J_C"/>
    <property type="match status" value="1"/>
</dbReference>
<evidence type="ECO:0000313" key="3">
    <source>
        <dbReference type="Proteomes" id="UP000663929"/>
    </source>
</evidence>
<name>A0A8A4TY91_SULCO</name>
<organism evidence="2 3">
    <name type="scientific">Sulfidibacter corallicola</name>
    <dbReference type="NCBI Taxonomy" id="2818388"/>
    <lineage>
        <taxon>Bacteria</taxon>
        <taxon>Pseudomonadati</taxon>
        <taxon>Acidobacteriota</taxon>
        <taxon>Holophagae</taxon>
        <taxon>Acanthopleuribacterales</taxon>
        <taxon>Acanthopleuribacteraceae</taxon>
        <taxon>Sulfidibacter</taxon>
    </lineage>
</organism>
<gene>
    <name evidence="2" type="ORF">J3U87_17335</name>
</gene>
<accession>A0A8A4TY91</accession>
<evidence type="ECO:0000313" key="2">
    <source>
        <dbReference type="EMBL" id="QTD54211.1"/>
    </source>
</evidence>
<dbReference type="AlphaFoldDB" id="A0A8A4TY91"/>